<reference evidence="6 7" key="1">
    <citation type="submission" date="2014-06" db="EMBL/GenBank/DDBJ databases">
        <title>Whole Genome Sequences of Three Symbiotic Endozoicomonas Bacteria.</title>
        <authorList>
            <person name="Neave M.J."/>
            <person name="Apprill A."/>
            <person name="Voolstra C.R."/>
        </authorList>
    </citation>
    <scope>NUCLEOTIDE SEQUENCE [LARGE SCALE GENOMIC DNA]</scope>
    <source>
        <strain evidence="6 7">DSM 22380</strain>
    </source>
</reference>
<evidence type="ECO:0000256" key="1">
    <source>
        <dbReference type="ARBA" id="ARBA00022737"/>
    </source>
</evidence>
<keyword evidence="2 3" id="KW-0040">ANK repeat</keyword>
<dbReference type="InterPro" id="IPR002110">
    <property type="entry name" value="Ankyrin_rpt"/>
</dbReference>
<keyword evidence="5" id="KW-0732">Signal</keyword>
<evidence type="ECO:0000256" key="5">
    <source>
        <dbReference type="SAM" id="SignalP"/>
    </source>
</evidence>
<dbReference type="PANTHER" id="PTHR24198:SF165">
    <property type="entry name" value="ANKYRIN REPEAT-CONTAINING PROTEIN-RELATED"/>
    <property type="match status" value="1"/>
</dbReference>
<dbReference type="InterPro" id="IPR036770">
    <property type="entry name" value="Ankyrin_rpt-contain_sf"/>
</dbReference>
<name>A0A081KAC4_9GAMM</name>
<evidence type="ECO:0008006" key="8">
    <source>
        <dbReference type="Google" id="ProtNLM"/>
    </source>
</evidence>
<dbReference type="PANTHER" id="PTHR24198">
    <property type="entry name" value="ANKYRIN REPEAT AND PROTEIN KINASE DOMAIN-CONTAINING PROTEIN"/>
    <property type="match status" value="1"/>
</dbReference>
<keyword evidence="7" id="KW-1185">Reference proteome</keyword>
<feature type="compositionally biased region" description="Basic residues" evidence="4">
    <location>
        <begin position="420"/>
        <end position="429"/>
    </location>
</feature>
<feature type="repeat" description="ANK" evidence="3">
    <location>
        <begin position="345"/>
        <end position="378"/>
    </location>
</feature>
<evidence type="ECO:0000313" key="7">
    <source>
        <dbReference type="Proteomes" id="UP000027997"/>
    </source>
</evidence>
<feature type="chain" id="PRO_5001758843" description="Ankyrin" evidence="5">
    <location>
        <begin position="22"/>
        <end position="429"/>
    </location>
</feature>
<dbReference type="AlphaFoldDB" id="A0A081KAC4"/>
<dbReference type="STRING" id="305900.GV64_10400"/>
<evidence type="ECO:0000256" key="3">
    <source>
        <dbReference type="PROSITE-ProRule" id="PRU00023"/>
    </source>
</evidence>
<gene>
    <name evidence="6" type="ORF">GV64_10400</name>
</gene>
<proteinExistence type="predicted"/>
<dbReference type="RefSeq" id="WP_020585001.1">
    <property type="nucleotide sequence ID" value="NZ_JOJP01000001.1"/>
</dbReference>
<dbReference type="Gene3D" id="1.25.40.20">
    <property type="entry name" value="Ankyrin repeat-containing domain"/>
    <property type="match status" value="2"/>
</dbReference>
<evidence type="ECO:0000256" key="4">
    <source>
        <dbReference type="SAM" id="MobiDB-lite"/>
    </source>
</evidence>
<dbReference type="SUPFAM" id="SSF48403">
    <property type="entry name" value="Ankyrin repeat"/>
    <property type="match status" value="1"/>
</dbReference>
<organism evidence="6 7">
    <name type="scientific">Endozoicomonas elysicola</name>
    <dbReference type="NCBI Taxonomy" id="305900"/>
    <lineage>
        <taxon>Bacteria</taxon>
        <taxon>Pseudomonadati</taxon>
        <taxon>Pseudomonadota</taxon>
        <taxon>Gammaproteobacteria</taxon>
        <taxon>Oceanospirillales</taxon>
        <taxon>Endozoicomonadaceae</taxon>
        <taxon>Endozoicomonas</taxon>
    </lineage>
</organism>
<comment type="caution">
    <text evidence="6">The sequence shown here is derived from an EMBL/GenBank/DDBJ whole genome shotgun (WGS) entry which is preliminary data.</text>
</comment>
<dbReference type="SMART" id="SM00248">
    <property type="entry name" value="ANK"/>
    <property type="match status" value="4"/>
</dbReference>
<sequence>MQMNKKNISVFLWLISGIAFASTDPRFREESEGASDARFAVERVVIRAYEEVLQSGVHSGEQLVNAPISGQTDKRGRHLLSFAAFNHFPRLAQWGLDHGADINLGDKDHANMLRMSLGNFNGEMARFALESGADPNIQMGSGNDTMLSGLLKWQWPVNGFVLAKEFGARPRSKKERQELLAYLNSLPITQEEPAGFWSWVFPDHSDRREVIDYIKDAPLLRGELPSAGAGQLISSSMIDVMDRHILAAINSGELTEIEMDAFQVKGKGFEAFLTFNGFTHSVIKRLATMERAKAVRVVKSLDVEGNDLLVAAIKSLNDEAVEAILAVTSETVNALVSNSPYHYSSGQRPLHMAIQWEVPYRIFALLVSNGANPALTNSRGISAMKLLEYYRADWSKEPGKYERVKKLFDDSSGRSPAPKPGKKRKSRKG</sequence>
<dbReference type="PROSITE" id="PS50088">
    <property type="entry name" value="ANK_REPEAT"/>
    <property type="match status" value="1"/>
</dbReference>
<feature type="signal peptide" evidence="5">
    <location>
        <begin position="1"/>
        <end position="21"/>
    </location>
</feature>
<dbReference type="Proteomes" id="UP000027997">
    <property type="component" value="Unassembled WGS sequence"/>
</dbReference>
<evidence type="ECO:0000256" key="2">
    <source>
        <dbReference type="ARBA" id="ARBA00023043"/>
    </source>
</evidence>
<evidence type="ECO:0000313" key="6">
    <source>
        <dbReference type="EMBL" id="KEI71100.1"/>
    </source>
</evidence>
<accession>A0A081KAC4</accession>
<dbReference type="EMBL" id="JOJP01000001">
    <property type="protein sequence ID" value="KEI71100.1"/>
    <property type="molecule type" value="Genomic_DNA"/>
</dbReference>
<keyword evidence="1" id="KW-0677">Repeat</keyword>
<feature type="region of interest" description="Disordered" evidence="4">
    <location>
        <begin position="405"/>
        <end position="429"/>
    </location>
</feature>
<protein>
    <recommendedName>
        <fullName evidence="8">Ankyrin</fullName>
    </recommendedName>
</protein>